<evidence type="ECO:0000313" key="2">
    <source>
        <dbReference type="EMBL" id="GIH06027.1"/>
    </source>
</evidence>
<dbReference type="Proteomes" id="UP000612899">
    <property type="component" value="Unassembled WGS sequence"/>
</dbReference>
<keyword evidence="1" id="KW-0812">Transmembrane</keyword>
<evidence type="ECO:0000313" key="3">
    <source>
        <dbReference type="Proteomes" id="UP000612899"/>
    </source>
</evidence>
<dbReference type="EMBL" id="BONY01000023">
    <property type="protein sequence ID" value="GIH06027.1"/>
    <property type="molecule type" value="Genomic_DNA"/>
</dbReference>
<keyword evidence="1" id="KW-1133">Transmembrane helix</keyword>
<reference evidence="2" key="1">
    <citation type="submission" date="2021-01" db="EMBL/GenBank/DDBJ databases">
        <title>Whole genome shotgun sequence of Rhizocola hellebori NBRC 109834.</title>
        <authorList>
            <person name="Komaki H."/>
            <person name="Tamura T."/>
        </authorList>
    </citation>
    <scope>NUCLEOTIDE SEQUENCE</scope>
    <source>
        <strain evidence="2">NBRC 109834</strain>
    </source>
</reference>
<feature type="transmembrane region" description="Helical" evidence="1">
    <location>
        <begin position="45"/>
        <end position="66"/>
    </location>
</feature>
<dbReference type="Pfam" id="PF10939">
    <property type="entry name" value="DUF2631"/>
    <property type="match status" value="1"/>
</dbReference>
<feature type="transmembrane region" description="Helical" evidence="1">
    <location>
        <begin position="20"/>
        <end position="39"/>
    </location>
</feature>
<evidence type="ECO:0000256" key="1">
    <source>
        <dbReference type="SAM" id="Phobius"/>
    </source>
</evidence>
<organism evidence="2 3">
    <name type="scientific">Rhizocola hellebori</name>
    <dbReference type="NCBI Taxonomy" id="1392758"/>
    <lineage>
        <taxon>Bacteria</taxon>
        <taxon>Bacillati</taxon>
        <taxon>Actinomycetota</taxon>
        <taxon>Actinomycetes</taxon>
        <taxon>Micromonosporales</taxon>
        <taxon>Micromonosporaceae</taxon>
        <taxon>Rhizocola</taxon>
    </lineage>
</organism>
<accession>A0A8J3VH99</accession>
<protein>
    <recommendedName>
        <fullName evidence="4">DUF2631 domain-containing protein</fullName>
    </recommendedName>
</protein>
<dbReference type="InterPro" id="IPR024341">
    <property type="entry name" value="DUF2631"/>
</dbReference>
<evidence type="ECO:0008006" key="4">
    <source>
        <dbReference type="Google" id="ProtNLM"/>
    </source>
</evidence>
<sequence>MAAEEPVTSPDQHKPTPRRLWRIGGVAVIIVLLLMLFGNNEVNTGAPWLIGTATVIALLLIGDAVLKRNGLRD</sequence>
<comment type="caution">
    <text evidence="2">The sequence shown here is derived from an EMBL/GenBank/DDBJ whole genome shotgun (WGS) entry which is preliminary data.</text>
</comment>
<dbReference type="RefSeq" id="WP_203909849.1">
    <property type="nucleotide sequence ID" value="NZ_BONY01000023.1"/>
</dbReference>
<gene>
    <name evidence="2" type="ORF">Rhe02_40940</name>
</gene>
<dbReference type="AlphaFoldDB" id="A0A8J3VH99"/>
<keyword evidence="1" id="KW-0472">Membrane</keyword>
<keyword evidence="3" id="KW-1185">Reference proteome</keyword>
<proteinExistence type="predicted"/>
<name>A0A8J3VH99_9ACTN</name>